<evidence type="ECO:0000313" key="7">
    <source>
        <dbReference type="Proteomes" id="UP000027604"/>
    </source>
</evidence>
<dbReference type="KEGG" id="jag:GJA_1252"/>
<proteinExistence type="predicted"/>
<dbReference type="GO" id="GO:0044781">
    <property type="term" value="P:bacterial-type flagellum organization"/>
    <property type="evidence" value="ECO:0007669"/>
    <property type="project" value="UniProtKB-KW"/>
</dbReference>
<evidence type="ECO:0000256" key="5">
    <source>
        <dbReference type="ARBA" id="ARBA00093797"/>
    </source>
</evidence>
<dbReference type="Pfam" id="PF05400">
    <property type="entry name" value="FliT"/>
    <property type="match status" value="1"/>
</dbReference>
<dbReference type="Gene3D" id="1.20.58.380">
    <property type="entry name" value="Flagellar protein flit"/>
    <property type="match status" value="1"/>
</dbReference>
<dbReference type="EMBL" id="HG322949">
    <property type="protein sequence ID" value="CDG81905.1"/>
    <property type="molecule type" value="Genomic_DNA"/>
</dbReference>
<dbReference type="OrthoDB" id="8527993at2"/>
<dbReference type="PATRIC" id="fig|1349767.4.peg.2970"/>
<dbReference type="Proteomes" id="UP000027604">
    <property type="component" value="Chromosome I"/>
</dbReference>
<keyword evidence="3" id="KW-1005">Bacterial flagellum biogenesis</keyword>
<evidence type="ECO:0000256" key="4">
    <source>
        <dbReference type="ARBA" id="ARBA00023186"/>
    </source>
</evidence>
<keyword evidence="2" id="KW-0963">Cytoplasm</keyword>
<dbReference type="HOGENOM" id="CLU_155793_2_2_4"/>
<comment type="subcellular location">
    <subcellularLocation>
        <location evidence="1">Cytoplasm</location>
        <location evidence="1">Cytosol</location>
    </subcellularLocation>
</comment>
<keyword evidence="6" id="KW-0966">Cell projection</keyword>
<dbReference type="AlphaFoldDB" id="W0V2T3"/>
<evidence type="ECO:0000256" key="2">
    <source>
        <dbReference type="ARBA" id="ARBA00022490"/>
    </source>
</evidence>
<dbReference type="InterPro" id="IPR008622">
    <property type="entry name" value="FliT"/>
</dbReference>
<organism evidence="6 7">
    <name type="scientific">Janthinobacterium agaricidamnosum NBRC 102515 = DSM 9628</name>
    <dbReference type="NCBI Taxonomy" id="1349767"/>
    <lineage>
        <taxon>Bacteria</taxon>
        <taxon>Pseudomonadati</taxon>
        <taxon>Pseudomonadota</taxon>
        <taxon>Betaproteobacteria</taxon>
        <taxon>Burkholderiales</taxon>
        <taxon>Oxalobacteraceae</taxon>
        <taxon>Janthinobacterium</taxon>
    </lineage>
</organism>
<dbReference type="RefSeq" id="WP_038489831.1">
    <property type="nucleotide sequence ID" value="NZ_BCTH01000087.1"/>
</dbReference>
<name>W0V2T3_9BURK</name>
<keyword evidence="7" id="KW-1185">Reference proteome</keyword>
<sequence>MMTSQEVLSQYEAMVEITEQMVQAAVQSDWELLETLEKRVAGHARALRENEAPAQLEAALRLKKVQIIKKLLDDDRKIRDLTLPWMAHLSKLINSTGTERRLVNAYGAA</sequence>
<evidence type="ECO:0000256" key="1">
    <source>
        <dbReference type="ARBA" id="ARBA00004514"/>
    </source>
</evidence>
<keyword evidence="4" id="KW-0143">Chaperone</keyword>
<dbReference type="STRING" id="1349767.GJA_1252"/>
<reference evidence="6 7" key="1">
    <citation type="journal article" date="2015" name="Genome Announc.">
        <title>Genome Sequence of Mushroom Soft-Rot Pathogen Janthinobacterium agaricidamnosum.</title>
        <authorList>
            <person name="Graupner K."/>
            <person name="Lackner G."/>
            <person name="Hertweck C."/>
        </authorList>
    </citation>
    <scope>NUCLEOTIDE SEQUENCE [LARGE SCALE GENOMIC DNA]</scope>
    <source>
        <strain evidence="7">NBRC 102515 / DSM 9628</strain>
    </source>
</reference>
<dbReference type="eggNOG" id="ENOG5032ZWZ">
    <property type="taxonomic scope" value="Bacteria"/>
</dbReference>
<protein>
    <recommendedName>
        <fullName evidence="5">Flagellar protein FliT</fullName>
    </recommendedName>
</protein>
<evidence type="ECO:0000313" key="6">
    <source>
        <dbReference type="EMBL" id="CDG81905.1"/>
    </source>
</evidence>
<evidence type="ECO:0000256" key="3">
    <source>
        <dbReference type="ARBA" id="ARBA00022795"/>
    </source>
</evidence>
<keyword evidence="6" id="KW-0282">Flagellum</keyword>
<gene>
    <name evidence="6" type="primary">fliT</name>
    <name evidence="6" type="ORF">GJA_1252</name>
</gene>
<accession>W0V2T3</accession>
<keyword evidence="6" id="KW-0969">Cilium</keyword>